<dbReference type="Proteomes" id="UP001630127">
    <property type="component" value="Unassembled WGS sequence"/>
</dbReference>
<dbReference type="SUPFAM" id="SSF51197">
    <property type="entry name" value="Clavaminate synthase-like"/>
    <property type="match status" value="1"/>
</dbReference>
<evidence type="ECO:0000256" key="6">
    <source>
        <dbReference type="ARBA" id="ARBA00023004"/>
    </source>
</evidence>
<dbReference type="PROSITE" id="PS51471">
    <property type="entry name" value="FE2OG_OXY"/>
    <property type="match status" value="1"/>
</dbReference>
<dbReference type="GO" id="GO:0016706">
    <property type="term" value="F:2-oxoglutarate-dependent dioxygenase activity"/>
    <property type="evidence" value="ECO:0007669"/>
    <property type="project" value="UniProtKB-ARBA"/>
</dbReference>
<dbReference type="GO" id="GO:0005737">
    <property type="term" value="C:cytoplasm"/>
    <property type="evidence" value="ECO:0007669"/>
    <property type="project" value="UniProtKB-SubCell"/>
</dbReference>
<evidence type="ECO:0000256" key="7">
    <source>
        <dbReference type="ARBA" id="ARBA00023242"/>
    </source>
</evidence>
<organism evidence="11 12">
    <name type="scientific">Cinchona calisaya</name>
    <dbReference type="NCBI Taxonomy" id="153742"/>
    <lineage>
        <taxon>Eukaryota</taxon>
        <taxon>Viridiplantae</taxon>
        <taxon>Streptophyta</taxon>
        <taxon>Embryophyta</taxon>
        <taxon>Tracheophyta</taxon>
        <taxon>Spermatophyta</taxon>
        <taxon>Magnoliopsida</taxon>
        <taxon>eudicotyledons</taxon>
        <taxon>Gunneridae</taxon>
        <taxon>Pentapetalae</taxon>
        <taxon>asterids</taxon>
        <taxon>lamiids</taxon>
        <taxon>Gentianales</taxon>
        <taxon>Rubiaceae</taxon>
        <taxon>Cinchonoideae</taxon>
        <taxon>Cinchoneae</taxon>
        <taxon>Cinchona</taxon>
    </lineage>
</organism>
<dbReference type="InterPro" id="IPR005123">
    <property type="entry name" value="Oxoglu/Fe-dep_dioxygenase_dom"/>
</dbReference>
<evidence type="ECO:0000256" key="2">
    <source>
        <dbReference type="ARBA" id="ARBA00004496"/>
    </source>
</evidence>
<evidence type="ECO:0000313" key="12">
    <source>
        <dbReference type="Proteomes" id="UP001630127"/>
    </source>
</evidence>
<dbReference type="InterPro" id="IPR044861">
    <property type="entry name" value="IPNS-like_FE2OG_OXY"/>
</dbReference>
<evidence type="ECO:0000256" key="4">
    <source>
        <dbReference type="ARBA" id="ARBA00022490"/>
    </source>
</evidence>
<evidence type="ECO:0000313" key="11">
    <source>
        <dbReference type="EMBL" id="KAL3536201.1"/>
    </source>
</evidence>
<comment type="subcellular location">
    <subcellularLocation>
        <location evidence="2">Cytoplasm</location>
    </subcellularLocation>
    <subcellularLocation>
        <location evidence="1">Nucleus</location>
    </subcellularLocation>
</comment>
<dbReference type="PANTHER" id="PTHR47991">
    <property type="entry name" value="OXOGLUTARATE/IRON-DEPENDENT DIOXYGENASE"/>
    <property type="match status" value="1"/>
</dbReference>
<dbReference type="InterPro" id="IPR027443">
    <property type="entry name" value="IPNS-like_sf"/>
</dbReference>
<evidence type="ECO:0000256" key="5">
    <source>
        <dbReference type="ARBA" id="ARBA00022723"/>
    </source>
</evidence>
<evidence type="ECO:0000256" key="1">
    <source>
        <dbReference type="ARBA" id="ARBA00004123"/>
    </source>
</evidence>
<evidence type="ECO:0000256" key="3">
    <source>
        <dbReference type="ARBA" id="ARBA00008056"/>
    </source>
</evidence>
<feature type="domain" description="Fe2OG dioxygenase" evidence="10">
    <location>
        <begin position="237"/>
        <end position="337"/>
    </location>
</feature>
<comment type="caution">
    <text evidence="11">The sequence shown here is derived from an EMBL/GenBank/DDBJ whole genome shotgun (WGS) entry which is preliminary data.</text>
</comment>
<comment type="similarity">
    <text evidence="3 9">Belongs to the iron/ascorbate-dependent oxidoreductase family.</text>
</comment>
<sequence length="387" mass="43983">MSPALIATSPTQKSMMMNIASGHAENSQYHKGVKHLCETGIRNVPLRYILPVSERPNQIVQGKLHMNDGNFQLPIIDFSELYGPKRSQVISSLSSACENYGFFQVVNHGIPNEVLNNMMDVAKRFFELPLAEREKYMSADVSKSVRYGTSFNELKDSVFCWRDFLKLVCHPPADVLSHWPSSPVDLRELAVTYAKETKFLFLMIMDAIRESLGLTTTTKNMTADDQDDDQILNELKDGNQLMILNFYPPCPEPDLTFGIRSHSDYGFFTLLLQDDVPGLQIKHQGKWLTVEPIPGAFVVNVGDQLEIFSNGRYKSVLHRALVNSYKSRISVVSLHSLPSQYAVRPAKMLINETNPRRYKDTDFATFLDHLKSCDYEEKGFLESRKLT</sequence>
<dbReference type="GO" id="GO:0002238">
    <property type="term" value="P:response to molecule of fungal origin"/>
    <property type="evidence" value="ECO:0007669"/>
    <property type="project" value="UniProtKB-ARBA"/>
</dbReference>
<dbReference type="InterPro" id="IPR050295">
    <property type="entry name" value="Plant_2OG-oxidoreductases"/>
</dbReference>
<keyword evidence="12" id="KW-1185">Reference proteome</keyword>
<dbReference type="AlphaFoldDB" id="A0ABD3AYD2"/>
<name>A0ABD3AYD2_9GENT</name>
<dbReference type="GO" id="GO:0005634">
    <property type="term" value="C:nucleus"/>
    <property type="evidence" value="ECO:0007669"/>
    <property type="project" value="UniProtKB-SubCell"/>
</dbReference>
<dbReference type="FunFam" id="2.60.120.330:FF:000015">
    <property type="entry name" value="Protein DMR6-LIKE OXYGENASE 1"/>
    <property type="match status" value="1"/>
</dbReference>
<dbReference type="InterPro" id="IPR026992">
    <property type="entry name" value="DIOX_N"/>
</dbReference>
<evidence type="ECO:0000256" key="8">
    <source>
        <dbReference type="ARBA" id="ARBA00059922"/>
    </source>
</evidence>
<keyword evidence="9" id="KW-0560">Oxidoreductase</keyword>
<dbReference type="EMBL" id="JBJUIK010000002">
    <property type="protein sequence ID" value="KAL3536201.1"/>
    <property type="molecule type" value="Genomic_DNA"/>
</dbReference>
<dbReference type="Gene3D" id="2.60.120.330">
    <property type="entry name" value="B-lactam Antibiotic, Isopenicillin N Synthase, Chain"/>
    <property type="match status" value="1"/>
</dbReference>
<dbReference type="Pfam" id="PF14226">
    <property type="entry name" value="DIOX_N"/>
    <property type="match status" value="1"/>
</dbReference>
<proteinExistence type="inferred from homology"/>
<accession>A0ABD3AYD2</accession>
<keyword evidence="4" id="KW-0963">Cytoplasm</keyword>
<protein>
    <recommendedName>
        <fullName evidence="10">Fe2OG dioxygenase domain-containing protein</fullName>
    </recommendedName>
</protein>
<keyword evidence="7" id="KW-0539">Nucleus</keyword>
<keyword evidence="5 9" id="KW-0479">Metal-binding</keyword>
<evidence type="ECO:0000259" key="10">
    <source>
        <dbReference type="PROSITE" id="PS51471"/>
    </source>
</evidence>
<dbReference type="GO" id="GO:0009805">
    <property type="term" value="P:coumarin biosynthetic process"/>
    <property type="evidence" value="ECO:0007669"/>
    <property type="project" value="UniProtKB-ARBA"/>
</dbReference>
<evidence type="ECO:0000256" key="9">
    <source>
        <dbReference type="RuleBase" id="RU003682"/>
    </source>
</evidence>
<dbReference type="GO" id="GO:0046872">
    <property type="term" value="F:metal ion binding"/>
    <property type="evidence" value="ECO:0007669"/>
    <property type="project" value="UniProtKB-KW"/>
</dbReference>
<keyword evidence="6 9" id="KW-0408">Iron</keyword>
<dbReference type="PRINTS" id="PR00682">
    <property type="entry name" value="IPNSYNTHASE"/>
</dbReference>
<gene>
    <name evidence="11" type="ORF">ACH5RR_004662</name>
</gene>
<comment type="function">
    <text evidence="8">Involved in the regulation of shoot development and salicylic acid (SA) homeostasis.</text>
</comment>
<dbReference type="Pfam" id="PF03171">
    <property type="entry name" value="2OG-FeII_Oxy"/>
    <property type="match status" value="1"/>
</dbReference>
<reference evidence="11 12" key="1">
    <citation type="submission" date="2024-11" db="EMBL/GenBank/DDBJ databases">
        <title>A near-complete genome assembly of Cinchona calisaya.</title>
        <authorList>
            <person name="Lian D.C."/>
            <person name="Zhao X.W."/>
            <person name="Wei L."/>
        </authorList>
    </citation>
    <scope>NUCLEOTIDE SEQUENCE [LARGE SCALE GENOMIC DNA]</scope>
    <source>
        <tissue evidence="11">Nenye</tissue>
    </source>
</reference>